<organism evidence="1 2">
    <name type="scientific">Laccaria amethystina LaAM-08-1</name>
    <dbReference type="NCBI Taxonomy" id="1095629"/>
    <lineage>
        <taxon>Eukaryota</taxon>
        <taxon>Fungi</taxon>
        <taxon>Dikarya</taxon>
        <taxon>Basidiomycota</taxon>
        <taxon>Agaricomycotina</taxon>
        <taxon>Agaricomycetes</taxon>
        <taxon>Agaricomycetidae</taxon>
        <taxon>Agaricales</taxon>
        <taxon>Agaricineae</taxon>
        <taxon>Hydnangiaceae</taxon>
        <taxon>Laccaria</taxon>
    </lineage>
</organism>
<accession>A0A0C9X445</accession>
<name>A0A0C9X445_9AGAR</name>
<dbReference type="OrthoDB" id="3010872at2759"/>
<evidence type="ECO:0000313" key="1">
    <source>
        <dbReference type="EMBL" id="KIJ95993.1"/>
    </source>
</evidence>
<reference evidence="1 2" key="1">
    <citation type="submission" date="2014-04" db="EMBL/GenBank/DDBJ databases">
        <authorList>
            <consortium name="DOE Joint Genome Institute"/>
            <person name="Kuo A."/>
            <person name="Kohler A."/>
            <person name="Nagy L.G."/>
            <person name="Floudas D."/>
            <person name="Copeland A."/>
            <person name="Barry K.W."/>
            <person name="Cichocki N."/>
            <person name="Veneault-Fourrey C."/>
            <person name="LaButti K."/>
            <person name="Lindquist E.A."/>
            <person name="Lipzen A."/>
            <person name="Lundell T."/>
            <person name="Morin E."/>
            <person name="Murat C."/>
            <person name="Sun H."/>
            <person name="Tunlid A."/>
            <person name="Henrissat B."/>
            <person name="Grigoriev I.V."/>
            <person name="Hibbett D.S."/>
            <person name="Martin F."/>
            <person name="Nordberg H.P."/>
            <person name="Cantor M.N."/>
            <person name="Hua S.X."/>
        </authorList>
    </citation>
    <scope>NUCLEOTIDE SEQUENCE [LARGE SCALE GENOMIC DNA]</scope>
    <source>
        <strain evidence="1 2">LaAM-08-1</strain>
    </source>
</reference>
<dbReference type="HOGENOM" id="CLU_080209_0_0_1"/>
<reference evidence="2" key="2">
    <citation type="submission" date="2015-01" db="EMBL/GenBank/DDBJ databases">
        <title>Evolutionary Origins and Diversification of the Mycorrhizal Mutualists.</title>
        <authorList>
            <consortium name="DOE Joint Genome Institute"/>
            <consortium name="Mycorrhizal Genomics Consortium"/>
            <person name="Kohler A."/>
            <person name="Kuo A."/>
            <person name="Nagy L.G."/>
            <person name="Floudas D."/>
            <person name="Copeland A."/>
            <person name="Barry K.W."/>
            <person name="Cichocki N."/>
            <person name="Veneault-Fourrey C."/>
            <person name="LaButti K."/>
            <person name="Lindquist E.A."/>
            <person name="Lipzen A."/>
            <person name="Lundell T."/>
            <person name="Morin E."/>
            <person name="Murat C."/>
            <person name="Riley R."/>
            <person name="Ohm R."/>
            <person name="Sun H."/>
            <person name="Tunlid A."/>
            <person name="Henrissat B."/>
            <person name="Grigoriev I.V."/>
            <person name="Hibbett D.S."/>
            <person name="Martin F."/>
        </authorList>
    </citation>
    <scope>NUCLEOTIDE SEQUENCE [LARGE SCALE GENOMIC DNA]</scope>
    <source>
        <strain evidence="2">LaAM-08-1</strain>
    </source>
</reference>
<sequence>MEQQIRDALSLPEPVIAASFLVNIIKQQPTAETVAWLIELYESLATENPSRADALAKSLVLLRDSPGIPTIAKNDPKGNPYQESFDMVLNLFLYEVLSAAISGPSSDLVVIAPTNSFLVGSVISATATKHGLCTSAAQIGAIARGIHFPGTEYQLHSNPEAWEASSLGACLQLLICGSVFCNDGQLGRNKKQLLPSIKSLSAGETIKDANGKKLLLVTIEHAENGFVSDISSGEAWNILFPSAT</sequence>
<dbReference type="AlphaFoldDB" id="A0A0C9X445"/>
<protein>
    <submittedName>
        <fullName evidence="1">Uncharacterized protein</fullName>
    </submittedName>
</protein>
<dbReference type="EMBL" id="KN838736">
    <property type="protein sequence ID" value="KIJ95993.1"/>
    <property type="molecule type" value="Genomic_DNA"/>
</dbReference>
<evidence type="ECO:0000313" key="2">
    <source>
        <dbReference type="Proteomes" id="UP000054477"/>
    </source>
</evidence>
<dbReference type="Proteomes" id="UP000054477">
    <property type="component" value="Unassembled WGS sequence"/>
</dbReference>
<proteinExistence type="predicted"/>
<keyword evidence="2" id="KW-1185">Reference proteome</keyword>
<gene>
    <name evidence="1" type="ORF">K443DRAFT_124630</name>
</gene>